<dbReference type="GO" id="GO:0016887">
    <property type="term" value="F:ATP hydrolysis activity"/>
    <property type="evidence" value="ECO:0007669"/>
    <property type="project" value="InterPro"/>
</dbReference>
<keyword evidence="3" id="KW-0175">Coiled coil</keyword>
<dbReference type="InterPro" id="IPR027417">
    <property type="entry name" value="P-loop_NTPase"/>
</dbReference>
<feature type="coiled-coil region" evidence="3">
    <location>
        <begin position="186"/>
        <end position="234"/>
    </location>
</feature>
<protein>
    <submittedName>
        <fullName evidence="5">ABC transporter, ATP-binding protein</fullName>
    </submittedName>
</protein>
<dbReference type="PANTHER" id="PTHR42855">
    <property type="entry name" value="ABC TRANSPORTER ATP-BINDING SUBUNIT"/>
    <property type="match status" value="1"/>
</dbReference>
<organism evidence="5 6">
    <name type="scientific">Atopobium deltae</name>
    <dbReference type="NCBI Taxonomy" id="1393034"/>
    <lineage>
        <taxon>Bacteria</taxon>
        <taxon>Bacillati</taxon>
        <taxon>Actinomycetota</taxon>
        <taxon>Coriobacteriia</taxon>
        <taxon>Coriobacteriales</taxon>
        <taxon>Atopobiaceae</taxon>
        <taxon>Atopobium</taxon>
    </lineage>
</organism>
<dbReference type="GO" id="GO:0005524">
    <property type="term" value="F:ATP binding"/>
    <property type="evidence" value="ECO:0007669"/>
    <property type="project" value="UniProtKB-KW"/>
</dbReference>
<dbReference type="SMART" id="SM00382">
    <property type="entry name" value="AAA"/>
    <property type="match status" value="2"/>
</dbReference>
<dbReference type="PROSITE" id="PS50893">
    <property type="entry name" value="ABC_TRANSPORTER_2"/>
    <property type="match status" value="1"/>
</dbReference>
<dbReference type="EMBL" id="LSCR01000007">
    <property type="protein sequence ID" value="KXB34973.1"/>
    <property type="molecule type" value="Genomic_DNA"/>
</dbReference>
<dbReference type="PATRIC" id="fig|1393034.3.peg.567"/>
<keyword evidence="2 5" id="KW-0067">ATP-binding</keyword>
<evidence type="ECO:0000256" key="2">
    <source>
        <dbReference type="ARBA" id="ARBA00022840"/>
    </source>
</evidence>
<evidence type="ECO:0000256" key="1">
    <source>
        <dbReference type="ARBA" id="ARBA00022741"/>
    </source>
</evidence>
<evidence type="ECO:0000256" key="3">
    <source>
        <dbReference type="SAM" id="Coils"/>
    </source>
</evidence>
<dbReference type="Pfam" id="PF00005">
    <property type="entry name" value="ABC_tran"/>
    <property type="match status" value="2"/>
</dbReference>
<evidence type="ECO:0000313" key="5">
    <source>
        <dbReference type="EMBL" id="KXB34973.1"/>
    </source>
</evidence>
<gene>
    <name evidence="5" type="ORF">HMPREF3192_00586</name>
</gene>
<dbReference type="OrthoDB" id="3239744at2"/>
<reference evidence="6" key="1">
    <citation type="submission" date="2016-01" db="EMBL/GenBank/DDBJ databases">
        <authorList>
            <person name="Mitreva M."/>
            <person name="Pepin K.H."/>
            <person name="Mihindukulasuriya K.A."/>
            <person name="Fulton R."/>
            <person name="Fronick C."/>
            <person name="O'Laughlin M."/>
            <person name="Miner T."/>
            <person name="Herter B."/>
            <person name="Rosa B.A."/>
            <person name="Cordes M."/>
            <person name="Tomlinson C."/>
            <person name="Wollam A."/>
            <person name="Palsikar V.B."/>
            <person name="Mardis E.R."/>
            <person name="Wilson R.K."/>
        </authorList>
    </citation>
    <scope>NUCLEOTIDE SEQUENCE [LARGE SCALE GENOMIC DNA]</scope>
    <source>
        <strain evidence="6">DNF00019</strain>
    </source>
</reference>
<dbReference type="STRING" id="1393034.HMPREF3192_00586"/>
<dbReference type="Gene3D" id="3.40.50.300">
    <property type="entry name" value="P-loop containing nucleotide triphosphate hydrolases"/>
    <property type="match status" value="3"/>
</dbReference>
<sequence>MELIVKAKDIFLEYAGRDILDIEELEIYSYDRIGLVGDNGAGKTSLLKILSGNLTIADADVRRFGSIALIGQLDELDLDAAQDSGEMLSRLNVAGVAQETMSGGEETRAKIASALSQHASAIFADEPTSHLDQDGIRLLVGQLKAFDGALLIVSHDRHFLDQVVDKIWELKDGGISEFWGDYSDYLRQKEEERKAQATRYEEAMRERDRLEAAIEKQRKKARQVDAKRKAAKKSNEYAGRLGHQKATGTKQKRMYQAAKDMEKRLEALEGIEAPDSIRAVRFRQSKALELHSKFPISADDFSLSFGNCMLYDHAKFEIPLGAKVAITGGNGTGKTSLLKAIARRADGINISPKAEIGYFEQTGYKFDARQSAISFMQDGCEYSMTEIRGILASMGIGPRDLTKDVGVLSGGEVIKLLLAKMLLGRYNILLMDEPGNYLDIKSAEALEQMMSAYAGTIVFVSHDKRLVENVADIVYEIKDTKLVKIFQRE</sequence>
<accession>A0A133XVN7</accession>
<name>A0A133XVN7_9ACTN</name>
<dbReference type="RefSeq" id="WP_005987409.1">
    <property type="nucleotide sequence ID" value="NZ_KQ959487.1"/>
</dbReference>
<dbReference type="CDD" id="cd03221">
    <property type="entry name" value="ABCF_EF-3"/>
    <property type="match status" value="2"/>
</dbReference>
<dbReference type="Pfam" id="PF12848">
    <property type="entry name" value="ABC_tran_Xtn"/>
    <property type="match status" value="1"/>
</dbReference>
<dbReference type="Proteomes" id="UP000070675">
    <property type="component" value="Unassembled WGS sequence"/>
</dbReference>
<dbReference type="SUPFAM" id="SSF52540">
    <property type="entry name" value="P-loop containing nucleoside triphosphate hydrolases"/>
    <property type="match status" value="2"/>
</dbReference>
<evidence type="ECO:0000259" key="4">
    <source>
        <dbReference type="PROSITE" id="PS50893"/>
    </source>
</evidence>
<dbReference type="InterPro" id="IPR051309">
    <property type="entry name" value="ABCF_ATPase"/>
</dbReference>
<dbReference type="InterPro" id="IPR032781">
    <property type="entry name" value="ABC_tran_Xtn"/>
</dbReference>
<dbReference type="NCBIfam" id="NF000355">
    <property type="entry name" value="ribo_prot_ABC_F"/>
    <property type="match status" value="1"/>
</dbReference>
<dbReference type="InterPro" id="IPR003439">
    <property type="entry name" value="ABC_transporter-like_ATP-bd"/>
</dbReference>
<evidence type="ECO:0000313" key="6">
    <source>
        <dbReference type="Proteomes" id="UP000070675"/>
    </source>
</evidence>
<keyword evidence="1" id="KW-0547">Nucleotide-binding</keyword>
<dbReference type="AlphaFoldDB" id="A0A133XVN7"/>
<dbReference type="PANTHER" id="PTHR42855:SF2">
    <property type="entry name" value="DRUG RESISTANCE ABC TRANSPORTER,ATP-BINDING PROTEIN"/>
    <property type="match status" value="1"/>
</dbReference>
<feature type="domain" description="ABC transporter" evidence="4">
    <location>
        <begin position="5"/>
        <end position="197"/>
    </location>
</feature>
<keyword evidence="6" id="KW-1185">Reference proteome</keyword>
<comment type="caution">
    <text evidence="5">The sequence shown here is derived from an EMBL/GenBank/DDBJ whole genome shotgun (WGS) entry which is preliminary data.</text>
</comment>
<proteinExistence type="predicted"/>
<dbReference type="InterPro" id="IPR003593">
    <property type="entry name" value="AAA+_ATPase"/>
</dbReference>